<dbReference type="Gene3D" id="3.10.20.90">
    <property type="entry name" value="Phosphatidylinositol 3-kinase Catalytic Subunit, Chain A, domain 1"/>
    <property type="match status" value="1"/>
</dbReference>
<sequence length="218" mass="24647">MSSGEVSMDTIMEDEDSFVSDTDAIIYAASDISGWTQSLISDNNITNSSSSTSVDHRQQQISTAGGDSMIVLSNASSSWFNNYKQIDDQQGVRIFNVDFRALCNNTCGGSEFRPDTGRTVNEESSVRLVNELLMAFKITYRGDIVKFQLPFSSTKKELEEEVKKRFKISLQWFSIKYQDEDDDWISITIDSDLRYGMHSHRLLGRTSMRLLVTPEADT</sequence>
<dbReference type="GO" id="GO:0003700">
    <property type="term" value="F:DNA-binding transcription factor activity"/>
    <property type="evidence" value="ECO:0007669"/>
    <property type="project" value="InterPro"/>
</dbReference>
<keyword evidence="3" id="KW-1185">Reference proteome</keyword>
<reference evidence="2 3" key="1">
    <citation type="submission" date="2020-09" db="EMBL/GenBank/DDBJ databases">
        <title>De no assembly of potato wild relative species, Solanum commersonii.</title>
        <authorList>
            <person name="Cho K."/>
        </authorList>
    </citation>
    <scope>NUCLEOTIDE SEQUENCE [LARGE SCALE GENOMIC DNA]</scope>
    <source>
        <strain evidence="2">LZ3.2</strain>
        <tissue evidence="2">Leaf</tissue>
    </source>
</reference>
<dbReference type="PANTHER" id="PTHR32002">
    <property type="entry name" value="PROTEIN NLP8"/>
    <property type="match status" value="1"/>
</dbReference>
<organism evidence="2 3">
    <name type="scientific">Solanum commersonii</name>
    <name type="common">Commerson's wild potato</name>
    <name type="synonym">Commerson's nightshade</name>
    <dbReference type="NCBI Taxonomy" id="4109"/>
    <lineage>
        <taxon>Eukaryota</taxon>
        <taxon>Viridiplantae</taxon>
        <taxon>Streptophyta</taxon>
        <taxon>Embryophyta</taxon>
        <taxon>Tracheophyta</taxon>
        <taxon>Spermatophyta</taxon>
        <taxon>Magnoliopsida</taxon>
        <taxon>eudicotyledons</taxon>
        <taxon>Gunneridae</taxon>
        <taxon>Pentapetalae</taxon>
        <taxon>asterids</taxon>
        <taxon>lamiids</taxon>
        <taxon>Solanales</taxon>
        <taxon>Solanaceae</taxon>
        <taxon>Solanoideae</taxon>
        <taxon>Solaneae</taxon>
        <taxon>Solanum</taxon>
    </lineage>
</organism>
<dbReference type="OrthoDB" id="1305231at2759"/>
<dbReference type="InterPro" id="IPR045012">
    <property type="entry name" value="NLP"/>
</dbReference>
<dbReference type="PROSITE" id="PS51745">
    <property type="entry name" value="PB1"/>
    <property type="match status" value="1"/>
</dbReference>
<dbReference type="PANTHER" id="PTHR32002:SF62">
    <property type="entry name" value="PROTEIN NLP6-LIKE ISOFORM X1"/>
    <property type="match status" value="1"/>
</dbReference>
<evidence type="ECO:0000313" key="2">
    <source>
        <dbReference type="EMBL" id="KAG5582521.1"/>
    </source>
</evidence>
<accession>A0A9J5X2Q8</accession>
<proteinExistence type="predicted"/>
<evidence type="ECO:0000313" key="3">
    <source>
        <dbReference type="Proteomes" id="UP000824120"/>
    </source>
</evidence>
<dbReference type="AlphaFoldDB" id="A0A9J5X2Q8"/>
<dbReference type="Pfam" id="PF00564">
    <property type="entry name" value="PB1"/>
    <property type="match status" value="1"/>
</dbReference>
<evidence type="ECO:0000259" key="1">
    <source>
        <dbReference type="PROSITE" id="PS51745"/>
    </source>
</evidence>
<dbReference type="SMART" id="SM00666">
    <property type="entry name" value="PB1"/>
    <property type="match status" value="1"/>
</dbReference>
<gene>
    <name evidence="2" type="ORF">H5410_053148</name>
</gene>
<dbReference type="Proteomes" id="UP000824120">
    <property type="component" value="Chromosome 10"/>
</dbReference>
<dbReference type="InterPro" id="IPR053793">
    <property type="entry name" value="PB1-like"/>
</dbReference>
<comment type="caution">
    <text evidence="2">The sequence shown here is derived from an EMBL/GenBank/DDBJ whole genome shotgun (WGS) entry which is preliminary data.</text>
</comment>
<feature type="domain" description="PB1" evidence="1">
    <location>
        <begin position="133"/>
        <end position="215"/>
    </location>
</feature>
<name>A0A9J5X2Q8_SOLCO</name>
<dbReference type="SUPFAM" id="SSF54277">
    <property type="entry name" value="CAD &amp; PB1 domains"/>
    <property type="match status" value="1"/>
</dbReference>
<dbReference type="EMBL" id="JACXVP010000010">
    <property type="protein sequence ID" value="KAG5582521.1"/>
    <property type="molecule type" value="Genomic_DNA"/>
</dbReference>
<protein>
    <recommendedName>
        <fullName evidence="1">PB1 domain-containing protein</fullName>
    </recommendedName>
</protein>
<dbReference type="InterPro" id="IPR000270">
    <property type="entry name" value="PB1_dom"/>
</dbReference>